<protein>
    <submittedName>
        <fullName evidence="1">Uncharacterized protein</fullName>
    </submittedName>
</protein>
<dbReference type="Proteomes" id="UP000838821">
    <property type="component" value="Unassembled WGS sequence"/>
</dbReference>
<evidence type="ECO:0000313" key="2">
    <source>
        <dbReference type="Proteomes" id="UP000838821"/>
    </source>
</evidence>
<dbReference type="RefSeq" id="WP_236290090.1">
    <property type="nucleotide sequence ID" value="NZ_CAKMMW010000013.1"/>
</dbReference>
<keyword evidence="2" id="KW-1185">Reference proteome</keyword>
<evidence type="ECO:0000313" key="1">
    <source>
        <dbReference type="EMBL" id="CAH1214536.1"/>
    </source>
</evidence>
<proteinExistence type="predicted"/>
<dbReference type="Pfam" id="PF24741">
    <property type="entry name" value="AlkZ-rel"/>
    <property type="match status" value="1"/>
</dbReference>
<dbReference type="InterPro" id="IPR056298">
    <property type="entry name" value="AlkZ-rel"/>
</dbReference>
<organism evidence="1 2">
    <name type="scientific">Paenibacillus allorhizoplanae</name>
    <dbReference type="NCBI Taxonomy" id="2905648"/>
    <lineage>
        <taxon>Bacteria</taxon>
        <taxon>Bacillati</taxon>
        <taxon>Bacillota</taxon>
        <taxon>Bacilli</taxon>
        <taxon>Bacillales</taxon>
        <taxon>Paenibacillaceae</taxon>
        <taxon>Paenibacillus</taxon>
    </lineage>
</organism>
<dbReference type="EMBL" id="CAKMMW010000013">
    <property type="protein sequence ID" value="CAH1214536.1"/>
    <property type="molecule type" value="Genomic_DNA"/>
</dbReference>
<gene>
    <name evidence="1" type="ORF">PAECIP111891_04104</name>
</gene>
<sequence>MAMNEVTIKADTYEDVKRLVKEIGILPLSSFIPEHPSLESLTVHEQWHTGLETDPWLWRDRLPGDGLAAYGRFFAKKPLLISSELFPLIKNLLEDPYTVDERYSDGELSKAAVDVYHAIAGNEGIDVKALRAATDLKSKESKNEFDRALIDLQSKADIVIAGISERLNANGTKNGWNSTCYMTASHWMELHGLAKNTLPTPEAKAQLRTLLQEKYSEAAGKYLTKIFKL</sequence>
<name>A0ABN8GPH7_9BACL</name>
<reference evidence="1" key="1">
    <citation type="submission" date="2022-01" db="EMBL/GenBank/DDBJ databases">
        <authorList>
            <person name="Criscuolo A."/>
        </authorList>
    </citation>
    <scope>NUCLEOTIDE SEQUENCE</scope>
    <source>
        <strain evidence="1">CIP111891</strain>
    </source>
</reference>
<accession>A0ABN8GPH7</accession>
<comment type="caution">
    <text evidence="1">The sequence shown here is derived from an EMBL/GenBank/DDBJ whole genome shotgun (WGS) entry which is preliminary data.</text>
</comment>